<gene>
    <name evidence="1" type="ORF">BJX67DRAFT_343984</name>
</gene>
<evidence type="ECO:0000313" key="1">
    <source>
        <dbReference type="EMBL" id="KAL2871270.1"/>
    </source>
</evidence>
<name>A0ABR4M3T9_9EURO</name>
<dbReference type="GeneID" id="98143278"/>
<protein>
    <submittedName>
        <fullName evidence="1">Uncharacterized protein</fullName>
    </submittedName>
</protein>
<evidence type="ECO:0000313" key="2">
    <source>
        <dbReference type="Proteomes" id="UP001610432"/>
    </source>
</evidence>
<proteinExistence type="predicted"/>
<reference evidence="1 2" key="1">
    <citation type="submission" date="2024-07" db="EMBL/GenBank/DDBJ databases">
        <title>Section-level genome sequencing and comparative genomics of Aspergillus sections Usti and Cavernicolus.</title>
        <authorList>
            <consortium name="Lawrence Berkeley National Laboratory"/>
            <person name="Nybo J.L."/>
            <person name="Vesth T.C."/>
            <person name="Theobald S."/>
            <person name="Frisvad J.C."/>
            <person name="Larsen T.O."/>
            <person name="Kjaerboelling I."/>
            <person name="Rothschild-Mancinelli K."/>
            <person name="Lyhne E.K."/>
            <person name="Kogle M.E."/>
            <person name="Barry K."/>
            <person name="Clum A."/>
            <person name="Na H."/>
            <person name="Ledsgaard L."/>
            <person name="Lin J."/>
            <person name="Lipzen A."/>
            <person name="Kuo A."/>
            <person name="Riley R."/>
            <person name="Mondo S."/>
            <person name="Labutti K."/>
            <person name="Haridas S."/>
            <person name="Pangalinan J."/>
            <person name="Salamov A.A."/>
            <person name="Simmons B.A."/>
            <person name="Magnuson J.K."/>
            <person name="Chen J."/>
            <person name="Drula E."/>
            <person name="Henrissat B."/>
            <person name="Wiebenga A."/>
            <person name="Lubbers R.J."/>
            <person name="Gomes A.C."/>
            <person name="Macurrencykelacurrency M.R."/>
            <person name="Stajich J."/>
            <person name="Grigoriev I.V."/>
            <person name="Mortensen U.H."/>
            <person name="De Vries R.P."/>
            <person name="Baker S.E."/>
            <person name="Andersen M.R."/>
        </authorList>
    </citation>
    <scope>NUCLEOTIDE SEQUENCE [LARGE SCALE GENOMIC DNA]</scope>
    <source>
        <strain evidence="1 2">CBS 449.75</strain>
    </source>
</reference>
<keyword evidence="2" id="KW-1185">Reference proteome</keyword>
<dbReference type="EMBL" id="JBFXLQ010000004">
    <property type="protein sequence ID" value="KAL2871270.1"/>
    <property type="molecule type" value="Genomic_DNA"/>
</dbReference>
<accession>A0ABR4M3T9</accession>
<dbReference type="RefSeq" id="XP_070890249.1">
    <property type="nucleotide sequence ID" value="XM_071028206.1"/>
</dbReference>
<organism evidence="1 2">
    <name type="scientific">Aspergillus lucknowensis</name>
    <dbReference type="NCBI Taxonomy" id="176173"/>
    <lineage>
        <taxon>Eukaryota</taxon>
        <taxon>Fungi</taxon>
        <taxon>Dikarya</taxon>
        <taxon>Ascomycota</taxon>
        <taxon>Pezizomycotina</taxon>
        <taxon>Eurotiomycetes</taxon>
        <taxon>Eurotiomycetidae</taxon>
        <taxon>Eurotiales</taxon>
        <taxon>Aspergillaceae</taxon>
        <taxon>Aspergillus</taxon>
        <taxon>Aspergillus subgen. Nidulantes</taxon>
    </lineage>
</organism>
<sequence length="185" mass="21039">MAIFETLRTICENQQEILESRKDINVLSSVLGALPRLTEIELDFYQSIDEPQWVDLYLSLDMTAKEVSNIHHLQTITKALQRRSESRASLVTIELSSLHLPYYSPWEMPKFPALSDALERLLEQCTTLRVTGSSSPLELLSRTTVKLRQLILGHVTIPFTTQCDPKCPSLFWTDGACFQTLVSEP</sequence>
<dbReference type="Proteomes" id="UP001610432">
    <property type="component" value="Unassembled WGS sequence"/>
</dbReference>
<comment type="caution">
    <text evidence="1">The sequence shown here is derived from an EMBL/GenBank/DDBJ whole genome shotgun (WGS) entry which is preliminary data.</text>
</comment>